<dbReference type="InterPro" id="IPR020846">
    <property type="entry name" value="MFS_dom"/>
</dbReference>
<comment type="similarity">
    <text evidence="2">Belongs to the major facilitator superfamily. Sugar transporter (TC 2.A.1.1) family.</text>
</comment>
<name>A0A0G2EAK7_PHACM</name>
<dbReference type="InterPro" id="IPR050360">
    <property type="entry name" value="MFS_Sugar_Transporters"/>
</dbReference>
<feature type="transmembrane region" description="Helical" evidence="7">
    <location>
        <begin position="235"/>
        <end position="257"/>
    </location>
</feature>
<feature type="transmembrane region" description="Helical" evidence="7">
    <location>
        <begin position="370"/>
        <end position="390"/>
    </location>
</feature>
<reference evidence="9 10" key="1">
    <citation type="submission" date="2015-05" db="EMBL/GenBank/DDBJ databases">
        <title>Distinctive expansion of gene families associated with plant cell wall degradation and secondary metabolism in the genomes of grapevine trunk pathogens.</title>
        <authorList>
            <person name="Lawrence D.P."/>
            <person name="Travadon R."/>
            <person name="Rolshausen P.E."/>
            <person name="Baumgartner K."/>
        </authorList>
    </citation>
    <scope>NUCLEOTIDE SEQUENCE [LARGE SCALE GENOMIC DNA]</scope>
    <source>
        <strain evidence="9">UCRPC4</strain>
    </source>
</reference>
<feature type="transmembrane region" description="Helical" evidence="7">
    <location>
        <begin position="277"/>
        <end position="294"/>
    </location>
</feature>
<reference evidence="9 10" key="2">
    <citation type="submission" date="2015-05" db="EMBL/GenBank/DDBJ databases">
        <authorList>
            <person name="Morales-Cruz A."/>
            <person name="Amrine K.C."/>
            <person name="Cantu D."/>
        </authorList>
    </citation>
    <scope>NUCLEOTIDE SEQUENCE [LARGE SCALE GENOMIC DNA]</scope>
    <source>
        <strain evidence="9">UCRPC4</strain>
    </source>
</reference>
<dbReference type="OrthoDB" id="4540492at2759"/>
<evidence type="ECO:0000256" key="5">
    <source>
        <dbReference type="ARBA" id="ARBA00022989"/>
    </source>
</evidence>
<dbReference type="FunFam" id="1.20.1250.20:FF:000134">
    <property type="entry name" value="MFS sugar transporter protein"/>
    <property type="match status" value="1"/>
</dbReference>
<dbReference type="InterPro" id="IPR036259">
    <property type="entry name" value="MFS_trans_sf"/>
</dbReference>
<evidence type="ECO:0000313" key="9">
    <source>
        <dbReference type="EMBL" id="KKY20012.1"/>
    </source>
</evidence>
<feature type="domain" description="Major facilitator superfamily (MFS) profile" evidence="8">
    <location>
        <begin position="1"/>
        <end position="424"/>
    </location>
</feature>
<dbReference type="PANTHER" id="PTHR48022:SF31">
    <property type="entry name" value="HEXOSE TRANSPORTER"/>
    <property type="match status" value="1"/>
</dbReference>
<protein>
    <submittedName>
        <fullName evidence="9">Putative hexose transporter</fullName>
    </submittedName>
</protein>
<keyword evidence="3" id="KW-0813">Transport</keyword>
<feature type="transmembrane region" description="Helical" evidence="7">
    <location>
        <begin position="111"/>
        <end position="133"/>
    </location>
</feature>
<dbReference type="Proteomes" id="UP000053317">
    <property type="component" value="Unassembled WGS sequence"/>
</dbReference>
<feature type="transmembrane region" description="Helical" evidence="7">
    <location>
        <begin position="332"/>
        <end position="358"/>
    </location>
</feature>
<accession>A0A0G2EAK7</accession>
<evidence type="ECO:0000313" key="10">
    <source>
        <dbReference type="Proteomes" id="UP000053317"/>
    </source>
</evidence>
<evidence type="ECO:0000256" key="2">
    <source>
        <dbReference type="ARBA" id="ARBA00010992"/>
    </source>
</evidence>
<evidence type="ECO:0000256" key="7">
    <source>
        <dbReference type="SAM" id="Phobius"/>
    </source>
</evidence>
<dbReference type="PANTHER" id="PTHR48022">
    <property type="entry name" value="PLASTIDIC GLUCOSE TRANSPORTER 4"/>
    <property type="match status" value="1"/>
</dbReference>
<proteinExistence type="inferred from homology"/>
<comment type="caution">
    <text evidence="9">The sequence shown here is derived from an EMBL/GenBank/DDBJ whole genome shotgun (WGS) entry which is preliminary data.</text>
</comment>
<dbReference type="Gene3D" id="1.20.1250.20">
    <property type="entry name" value="MFS general substrate transporter like domains"/>
    <property type="match status" value="1"/>
</dbReference>
<evidence type="ECO:0000256" key="3">
    <source>
        <dbReference type="ARBA" id="ARBA00022448"/>
    </source>
</evidence>
<feature type="transmembrane region" description="Helical" evidence="7">
    <location>
        <begin position="139"/>
        <end position="162"/>
    </location>
</feature>
<dbReference type="GO" id="GO:0005351">
    <property type="term" value="F:carbohydrate:proton symporter activity"/>
    <property type="evidence" value="ECO:0007669"/>
    <property type="project" value="TreeGrafter"/>
</dbReference>
<dbReference type="AlphaFoldDB" id="A0A0G2EAK7"/>
<keyword evidence="4 7" id="KW-0812">Transmembrane</keyword>
<organism evidence="9 10">
    <name type="scientific">Phaeomoniella chlamydospora</name>
    <name type="common">Phaeoacremonium chlamydosporum</name>
    <dbReference type="NCBI Taxonomy" id="158046"/>
    <lineage>
        <taxon>Eukaryota</taxon>
        <taxon>Fungi</taxon>
        <taxon>Dikarya</taxon>
        <taxon>Ascomycota</taxon>
        <taxon>Pezizomycotina</taxon>
        <taxon>Eurotiomycetes</taxon>
        <taxon>Chaetothyriomycetidae</taxon>
        <taxon>Phaeomoniellales</taxon>
        <taxon>Phaeomoniellaceae</taxon>
        <taxon>Phaeomoniella</taxon>
    </lineage>
</organism>
<sequence>MLNGLNILPSYTEYFDLNTTTLALNTSSVWLGAFVIGIAYAKVPDYIGRKAALFWAALITLFAVILQAAAQNIAMFVVARILIGAGTGASSIAAPVYLAETLPLKWRGVGLSIIYDFWYVGGLIAAGVTYGTAKMDSTWAWRLPSALQGLFTVGCLIVLPFIPESPRWLADQGRFDECLHVVAKTYANGRIDDPIVLVQHREILDTIAFEKSRGKIATKVVLKDIMFHPSTRKRMILASSVAIFAMLSGNNIVSYYLGTMLDNAGITDSTTQLEINVILNAFCLCCCIGGTVLADSHGRKAIAIISTSLLTVFLFLFGGMNKVYGTSENNSGIYGTVAMLFLFQGSYSIGWTPLACLYPPEVMNYSMRSLGMGIYTAIGNAVGLFTVWAFPYALEAIGWKTYMINGAWDVLEVAFVVWYWVETKGRTLEEIDETLDGEYHSNVPRLEAVAKGDDEVVGKVYDEIAVKKDVKDEGSTIVTTQV</sequence>
<dbReference type="PRINTS" id="PR00171">
    <property type="entry name" value="SUGRTRNSPORT"/>
</dbReference>
<dbReference type="InterPro" id="IPR005829">
    <property type="entry name" value="Sugar_transporter_CS"/>
</dbReference>
<feature type="transmembrane region" description="Helical" evidence="7">
    <location>
        <begin position="20"/>
        <end position="40"/>
    </location>
</feature>
<feature type="transmembrane region" description="Helical" evidence="7">
    <location>
        <begin position="301"/>
        <end position="320"/>
    </location>
</feature>
<dbReference type="PROSITE" id="PS50850">
    <property type="entry name" value="MFS"/>
    <property type="match status" value="1"/>
</dbReference>
<keyword evidence="6 7" id="KW-0472">Membrane</keyword>
<dbReference type="InterPro" id="IPR005828">
    <property type="entry name" value="MFS_sugar_transport-like"/>
</dbReference>
<evidence type="ECO:0000259" key="8">
    <source>
        <dbReference type="PROSITE" id="PS50850"/>
    </source>
</evidence>
<evidence type="ECO:0000256" key="6">
    <source>
        <dbReference type="ARBA" id="ARBA00023136"/>
    </source>
</evidence>
<dbReference type="Pfam" id="PF00083">
    <property type="entry name" value="Sugar_tr"/>
    <property type="match status" value="1"/>
</dbReference>
<evidence type="ECO:0000256" key="1">
    <source>
        <dbReference type="ARBA" id="ARBA00004141"/>
    </source>
</evidence>
<feature type="transmembrane region" description="Helical" evidence="7">
    <location>
        <begin position="52"/>
        <end position="70"/>
    </location>
</feature>
<dbReference type="PROSITE" id="PS00217">
    <property type="entry name" value="SUGAR_TRANSPORT_2"/>
    <property type="match status" value="1"/>
</dbReference>
<dbReference type="EMBL" id="LCWF01000102">
    <property type="protein sequence ID" value="KKY20012.1"/>
    <property type="molecule type" value="Genomic_DNA"/>
</dbReference>
<dbReference type="SUPFAM" id="SSF103473">
    <property type="entry name" value="MFS general substrate transporter"/>
    <property type="match status" value="1"/>
</dbReference>
<gene>
    <name evidence="9" type="ORF">UCRPC4_g04277</name>
</gene>
<feature type="transmembrane region" description="Helical" evidence="7">
    <location>
        <begin position="76"/>
        <end position="99"/>
    </location>
</feature>
<dbReference type="InterPro" id="IPR003663">
    <property type="entry name" value="Sugar/inositol_transpt"/>
</dbReference>
<evidence type="ECO:0000256" key="4">
    <source>
        <dbReference type="ARBA" id="ARBA00022692"/>
    </source>
</evidence>
<dbReference type="GO" id="GO:0016020">
    <property type="term" value="C:membrane"/>
    <property type="evidence" value="ECO:0007669"/>
    <property type="project" value="UniProtKB-SubCell"/>
</dbReference>
<keyword evidence="10" id="KW-1185">Reference proteome</keyword>
<keyword evidence="5 7" id="KW-1133">Transmembrane helix</keyword>
<feature type="transmembrane region" description="Helical" evidence="7">
    <location>
        <begin position="402"/>
        <end position="421"/>
    </location>
</feature>
<comment type="subcellular location">
    <subcellularLocation>
        <location evidence="1">Membrane</location>
        <topology evidence="1">Multi-pass membrane protein</topology>
    </subcellularLocation>
</comment>